<dbReference type="Pfam" id="PF09991">
    <property type="entry name" value="DUF2232"/>
    <property type="match status" value="1"/>
</dbReference>
<feature type="transmembrane region" description="Helical" evidence="1">
    <location>
        <begin position="261"/>
        <end position="279"/>
    </location>
</feature>
<organism evidence="2 3">
    <name type="scientific">Candidatus Clostridium eludens</name>
    <dbReference type="NCBI Taxonomy" id="3381663"/>
    <lineage>
        <taxon>Bacteria</taxon>
        <taxon>Bacillati</taxon>
        <taxon>Bacillota</taxon>
        <taxon>Clostridia</taxon>
        <taxon>Eubacteriales</taxon>
        <taxon>Clostridiaceae</taxon>
        <taxon>Clostridium</taxon>
    </lineage>
</organism>
<feature type="transmembrane region" description="Helical" evidence="1">
    <location>
        <begin position="103"/>
        <end position="127"/>
    </location>
</feature>
<feature type="transmembrane region" description="Helical" evidence="1">
    <location>
        <begin position="16"/>
        <end position="42"/>
    </location>
</feature>
<name>A0ABW8SRX9_9CLOT</name>
<feature type="transmembrane region" description="Helical" evidence="1">
    <location>
        <begin position="179"/>
        <end position="202"/>
    </location>
</feature>
<dbReference type="PANTHER" id="PTHR37185">
    <property type="entry name" value="MEMBRANE PROTEIN"/>
    <property type="match status" value="1"/>
</dbReference>
<comment type="caution">
    <text evidence="2">The sequence shown here is derived from an EMBL/GenBank/DDBJ whole genome shotgun (WGS) entry which is preliminary data.</text>
</comment>
<keyword evidence="1" id="KW-1133">Transmembrane helix</keyword>
<dbReference type="PANTHER" id="PTHR37185:SF3">
    <property type="entry name" value="MEMBRANE PROTEIN"/>
    <property type="match status" value="1"/>
</dbReference>
<accession>A0ABW8SRX9</accession>
<keyword evidence="1" id="KW-0812">Transmembrane</keyword>
<feature type="transmembrane region" description="Helical" evidence="1">
    <location>
        <begin position="79"/>
        <end position="96"/>
    </location>
</feature>
<protein>
    <submittedName>
        <fullName evidence="2">YybS family protein</fullName>
    </submittedName>
</protein>
<dbReference type="Proteomes" id="UP001623660">
    <property type="component" value="Unassembled WGS sequence"/>
</dbReference>
<proteinExistence type="predicted"/>
<evidence type="ECO:0000313" key="3">
    <source>
        <dbReference type="Proteomes" id="UP001623660"/>
    </source>
</evidence>
<evidence type="ECO:0000313" key="2">
    <source>
        <dbReference type="EMBL" id="MFL0197933.1"/>
    </source>
</evidence>
<keyword evidence="3" id="KW-1185">Reference proteome</keyword>
<gene>
    <name evidence="2" type="ORF">ACJDU8_20530</name>
</gene>
<dbReference type="InterPro" id="IPR018710">
    <property type="entry name" value="DUF2232"/>
</dbReference>
<reference evidence="2 3" key="1">
    <citation type="submission" date="2024-11" db="EMBL/GenBank/DDBJ databases">
        <authorList>
            <person name="Heng Y.C."/>
            <person name="Lim A.C.H."/>
            <person name="Lee J.K.Y."/>
            <person name="Kittelmann S."/>
        </authorList>
    </citation>
    <scope>NUCLEOTIDE SEQUENCE [LARGE SCALE GENOMIC DNA]</scope>
    <source>
        <strain evidence="2 3">WILCCON 0269</strain>
    </source>
</reference>
<sequence length="328" mass="36950">MQGKTYNVKALVEAGFITAFIILIILINIYIPILSIFTNFIFPIPIAILYIRQNYKVTLISIAASGIFIAMFYNPISALSSIVLIGLTGITLGYCIKNKKEFATTIIFLAGSIAVGIIFYLFVYIMLINKAGIYGLVNKALLDLKQSMELSKGMYEKAGMSSSDIAAMENIFTIVTPEYIMGIIPAVVVIMSFVSSYVNYILAINILKRLRYEVKEIKPIAQWYMNTRIGTLVGIILVMGLLLDRKNMAVGQYLANSSGLILQWILCLDGVALITYYLMHRYKVSKKITALIIIFTAMSRLSLFYTIMGFIDMIIDFRRLDPYRKLKK</sequence>
<feature type="transmembrane region" description="Helical" evidence="1">
    <location>
        <begin position="291"/>
        <end position="315"/>
    </location>
</feature>
<feature type="transmembrane region" description="Helical" evidence="1">
    <location>
        <begin position="223"/>
        <end position="241"/>
    </location>
</feature>
<keyword evidence="1" id="KW-0472">Membrane</keyword>
<evidence type="ECO:0000256" key="1">
    <source>
        <dbReference type="SAM" id="Phobius"/>
    </source>
</evidence>
<dbReference type="EMBL" id="JBJHZX010000041">
    <property type="protein sequence ID" value="MFL0197933.1"/>
    <property type="molecule type" value="Genomic_DNA"/>
</dbReference>
<dbReference type="RefSeq" id="WP_406794039.1">
    <property type="nucleotide sequence ID" value="NZ_JBJHZX010000041.1"/>
</dbReference>